<name>A0A379G380_9GAMM</name>
<dbReference type="RefSeq" id="WP_039854122.1">
    <property type="nucleotide sequence ID" value="NZ_JAOXCJ010000071.1"/>
</dbReference>
<sequence>MSSEEKLPLNKATTDHLVSSPWWKKMGWMAIIWLGSVLALFAFSSLFKLLMTAAGMKVK</sequence>
<evidence type="ECO:0000256" key="1">
    <source>
        <dbReference type="SAM" id="Phobius"/>
    </source>
</evidence>
<keyword evidence="1" id="KW-1133">Transmembrane helix</keyword>
<accession>A0A379G380</accession>
<proteinExistence type="predicted"/>
<evidence type="ECO:0000313" key="3">
    <source>
        <dbReference type="Proteomes" id="UP000255129"/>
    </source>
</evidence>
<keyword evidence="1" id="KW-0812">Transmembrane</keyword>
<feature type="transmembrane region" description="Helical" evidence="1">
    <location>
        <begin position="26"/>
        <end position="50"/>
    </location>
</feature>
<organism evidence="2 3">
    <name type="scientific">Providencia rustigianii</name>
    <dbReference type="NCBI Taxonomy" id="158850"/>
    <lineage>
        <taxon>Bacteria</taxon>
        <taxon>Pseudomonadati</taxon>
        <taxon>Pseudomonadota</taxon>
        <taxon>Gammaproteobacteria</taxon>
        <taxon>Enterobacterales</taxon>
        <taxon>Morganellaceae</taxon>
        <taxon>Providencia</taxon>
    </lineage>
</organism>
<evidence type="ECO:0000313" key="2">
    <source>
        <dbReference type="EMBL" id="SUC35407.1"/>
    </source>
</evidence>
<dbReference type="Proteomes" id="UP000255129">
    <property type="component" value="Unassembled WGS sequence"/>
</dbReference>
<keyword evidence="1" id="KW-0472">Membrane</keyword>
<dbReference type="InterPro" id="IPR018895">
    <property type="entry name" value="DUF2474"/>
</dbReference>
<reference evidence="2 3" key="1">
    <citation type="submission" date="2018-06" db="EMBL/GenBank/DDBJ databases">
        <authorList>
            <consortium name="Pathogen Informatics"/>
            <person name="Doyle S."/>
        </authorList>
    </citation>
    <scope>NUCLEOTIDE SEQUENCE [LARGE SCALE GENOMIC DNA]</scope>
    <source>
        <strain evidence="2 3">NCTC12026</strain>
    </source>
</reference>
<dbReference type="OrthoDB" id="6199137at2"/>
<dbReference type="AlphaFoldDB" id="A0A379G380"/>
<dbReference type="EMBL" id="UGUA01000002">
    <property type="protein sequence ID" value="SUC35407.1"/>
    <property type="molecule type" value="Genomic_DNA"/>
</dbReference>
<protein>
    <submittedName>
        <fullName evidence="2">Protein of uncharacterized function (DUF2474)</fullName>
    </submittedName>
</protein>
<gene>
    <name evidence="2" type="ORF">NCTC12026_01803</name>
</gene>
<dbReference type="Pfam" id="PF10617">
    <property type="entry name" value="DUF2474"/>
    <property type="match status" value="1"/>
</dbReference>